<evidence type="ECO:0000256" key="4">
    <source>
        <dbReference type="ARBA" id="ARBA00022840"/>
    </source>
</evidence>
<dbReference type="InterPro" id="IPR052156">
    <property type="entry name" value="BCAA_Transport_ATP-bd_LivF"/>
</dbReference>
<dbReference type="InterPro" id="IPR003439">
    <property type="entry name" value="ABC_transporter-like_ATP-bd"/>
</dbReference>
<dbReference type="InterPro" id="IPR027417">
    <property type="entry name" value="P-loop_NTPase"/>
</dbReference>
<dbReference type="EMBL" id="WTUW01000009">
    <property type="protein sequence ID" value="MZR31837.1"/>
    <property type="molecule type" value="Genomic_DNA"/>
</dbReference>
<keyword evidence="8" id="KW-1185">Reference proteome</keyword>
<proteinExistence type="inferred from homology"/>
<organism evidence="7 8">
    <name type="scientific">Sneathiella litorea</name>
    <dbReference type="NCBI Taxonomy" id="2606216"/>
    <lineage>
        <taxon>Bacteria</taxon>
        <taxon>Pseudomonadati</taxon>
        <taxon>Pseudomonadota</taxon>
        <taxon>Alphaproteobacteria</taxon>
        <taxon>Sneathiellales</taxon>
        <taxon>Sneathiellaceae</taxon>
        <taxon>Sneathiella</taxon>
    </lineage>
</organism>
<dbReference type="Gene3D" id="3.40.50.300">
    <property type="entry name" value="P-loop containing nucleotide triphosphate hydrolases"/>
    <property type="match status" value="1"/>
</dbReference>
<dbReference type="InterPro" id="IPR003593">
    <property type="entry name" value="AAA+_ATPase"/>
</dbReference>
<dbReference type="GO" id="GO:0016887">
    <property type="term" value="F:ATP hydrolysis activity"/>
    <property type="evidence" value="ECO:0007669"/>
    <property type="project" value="InterPro"/>
</dbReference>
<gene>
    <name evidence="7" type="ORF">GQE98_14465</name>
</gene>
<protein>
    <submittedName>
        <fullName evidence="7">ATP-binding cassette domain-containing protein</fullName>
    </submittedName>
</protein>
<dbReference type="Proteomes" id="UP000476030">
    <property type="component" value="Unassembled WGS sequence"/>
</dbReference>
<dbReference type="AlphaFoldDB" id="A0A6L8WCH4"/>
<accession>A0A6L8WCH4</accession>
<feature type="domain" description="ABC transporter" evidence="6">
    <location>
        <begin position="2"/>
        <end position="233"/>
    </location>
</feature>
<dbReference type="GO" id="GO:0015807">
    <property type="term" value="P:L-amino acid transport"/>
    <property type="evidence" value="ECO:0007669"/>
    <property type="project" value="TreeGrafter"/>
</dbReference>
<keyword evidence="5" id="KW-0029">Amino-acid transport</keyword>
<dbReference type="GO" id="GO:0005524">
    <property type="term" value="F:ATP binding"/>
    <property type="evidence" value="ECO:0007669"/>
    <property type="project" value="UniProtKB-KW"/>
</dbReference>
<dbReference type="GO" id="GO:0015658">
    <property type="term" value="F:branched-chain amino acid transmembrane transporter activity"/>
    <property type="evidence" value="ECO:0007669"/>
    <property type="project" value="TreeGrafter"/>
</dbReference>
<comment type="similarity">
    <text evidence="1">Belongs to the ABC transporter superfamily.</text>
</comment>
<reference evidence="7 8" key="1">
    <citation type="submission" date="2019-12" db="EMBL/GenBank/DDBJ databases">
        <title>Snethiella sp. nov. sp. isolated from sea sand.</title>
        <authorList>
            <person name="Kim J."/>
            <person name="Jeong S.E."/>
            <person name="Jung H.S."/>
            <person name="Jeon C.O."/>
        </authorList>
    </citation>
    <scope>NUCLEOTIDE SEQUENCE [LARGE SCALE GENOMIC DNA]</scope>
    <source>
        <strain evidence="7 8">DP05</strain>
    </source>
</reference>
<evidence type="ECO:0000256" key="1">
    <source>
        <dbReference type="ARBA" id="ARBA00005417"/>
    </source>
</evidence>
<evidence type="ECO:0000259" key="6">
    <source>
        <dbReference type="PROSITE" id="PS50893"/>
    </source>
</evidence>
<evidence type="ECO:0000256" key="5">
    <source>
        <dbReference type="ARBA" id="ARBA00022970"/>
    </source>
</evidence>
<dbReference type="SUPFAM" id="SSF52540">
    <property type="entry name" value="P-loop containing nucleoside triphosphate hydrolases"/>
    <property type="match status" value="1"/>
</dbReference>
<dbReference type="Pfam" id="PF00005">
    <property type="entry name" value="ABC_tran"/>
    <property type="match status" value="1"/>
</dbReference>
<dbReference type="RefSeq" id="WP_161316429.1">
    <property type="nucleotide sequence ID" value="NZ_WTUW01000009.1"/>
</dbReference>
<evidence type="ECO:0000256" key="2">
    <source>
        <dbReference type="ARBA" id="ARBA00022448"/>
    </source>
</evidence>
<keyword evidence="2" id="KW-0813">Transport</keyword>
<dbReference type="PANTHER" id="PTHR43820">
    <property type="entry name" value="HIGH-AFFINITY BRANCHED-CHAIN AMINO ACID TRANSPORT ATP-BINDING PROTEIN LIVF"/>
    <property type="match status" value="1"/>
</dbReference>
<dbReference type="SMART" id="SM00382">
    <property type="entry name" value="AAA"/>
    <property type="match status" value="1"/>
</dbReference>
<dbReference type="CDD" id="cd03224">
    <property type="entry name" value="ABC_TM1139_LivF_branched"/>
    <property type="match status" value="1"/>
</dbReference>
<evidence type="ECO:0000313" key="8">
    <source>
        <dbReference type="Proteomes" id="UP000476030"/>
    </source>
</evidence>
<evidence type="ECO:0000256" key="3">
    <source>
        <dbReference type="ARBA" id="ARBA00022741"/>
    </source>
</evidence>
<name>A0A6L8WCH4_9PROT</name>
<evidence type="ECO:0000313" key="7">
    <source>
        <dbReference type="EMBL" id="MZR31837.1"/>
    </source>
</evidence>
<dbReference type="PROSITE" id="PS50893">
    <property type="entry name" value="ABC_TRANSPORTER_2"/>
    <property type="match status" value="1"/>
</dbReference>
<keyword evidence="4 7" id="KW-0067">ATP-binding</keyword>
<comment type="caution">
    <text evidence="7">The sequence shown here is derived from an EMBL/GenBank/DDBJ whole genome shotgun (WGS) entry which is preliminary data.</text>
</comment>
<dbReference type="PANTHER" id="PTHR43820:SF5">
    <property type="entry name" value="HIGH-AFFINITY BRANCHED-CHAIN AMINO ACID TRANSPORT ATP-BINDING PROTEIN"/>
    <property type="match status" value="1"/>
</dbReference>
<keyword evidence="3" id="KW-0547">Nucleotide-binding</keyword>
<sequence length="233" mass="25693">MLDIHKLSAGYGEAMVLHDISCRIDPGQVTALMGRNGMGKTTLLKTIMGLIKARSGQIIFNGAPIEKQPTHLISRAGLGYVPQGREIFSDFTVAENLHLSQLGHNTGAVLPLEKIYDWFPILKERSEQRAGTFSGGQQQILAIARALIGKPSMLLLDEPTEGIQPSIVHEIGLQLRRIARETGLGILIVEQNVDMVRTLAEEVFFMENGAIQERCDIAALRQDDSLLHRYLSV</sequence>